<accession>A0AAD6FJ03</accession>
<reference evidence="3" key="1">
    <citation type="submission" date="2022-11" db="EMBL/GenBank/DDBJ databases">
        <title>Chromosome-level genome of Pogonophryne albipinna.</title>
        <authorList>
            <person name="Jo E."/>
        </authorList>
    </citation>
    <scope>NUCLEOTIDE SEQUENCE</scope>
    <source>
        <strain evidence="3">SGF0006</strain>
        <tissue evidence="3">Muscle</tissue>
    </source>
</reference>
<comment type="caution">
    <text evidence="3">The sequence shown here is derived from an EMBL/GenBank/DDBJ whole genome shotgun (WGS) entry which is preliminary data.</text>
</comment>
<dbReference type="InterPro" id="IPR013320">
    <property type="entry name" value="ConA-like_dom_sf"/>
</dbReference>
<dbReference type="InterPro" id="IPR006574">
    <property type="entry name" value="PRY"/>
</dbReference>
<dbReference type="InterPro" id="IPR043136">
    <property type="entry name" value="B30.2/SPRY_sf"/>
</dbReference>
<dbReference type="EMBL" id="JAPTMU010000010">
    <property type="protein sequence ID" value="KAJ4937121.1"/>
    <property type="molecule type" value="Genomic_DNA"/>
</dbReference>
<dbReference type="InterPro" id="IPR050143">
    <property type="entry name" value="TRIM/RBCC"/>
</dbReference>
<evidence type="ECO:0000256" key="1">
    <source>
        <dbReference type="SAM" id="Coils"/>
    </source>
</evidence>
<protein>
    <recommendedName>
        <fullName evidence="2">B30.2/SPRY domain-containing protein</fullName>
    </recommendedName>
</protein>
<dbReference type="Gene3D" id="2.60.120.920">
    <property type="match status" value="1"/>
</dbReference>
<sequence length="204" mass="23103">MMSTSSVTIYKGNWNRARRTQMHEKDANHKTLQQELEEMRREKNKLQGAYHSLFNRLELNLQNEKNNLEDIVQDLQNKLSDVDDKTIYATKSTLDPNTANPRILLSADNAEMSTTEHIQNVPDHPGRFNIALAVLGMVGFSSGRHYWEVSVAGKLCYHLGMASESAQRRGTIIFSPTKGFWTVVLDKEGQTPIVISSPGSDWIK</sequence>
<proteinExistence type="predicted"/>
<dbReference type="PRINTS" id="PR01407">
    <property type="entry name" value="BUTYPHLNCDUF"/>
</dbReference>
<dbReference type="AlphaFoldDB" id="A0AAD6FJ03"/>
<dbReference type="InterPro" id="IPR003879">
    <property type="entry name" value="Butyrophylin_SPRY"/>
</dbReference>
<dbReference type="Proteomes" id="UP001219934">
    <property type="component" value="Unassembled WGS sequence"/>
</dbReference>
<evidence type="ECO:0000313" key="3">
    <source>
        <dbReference type="EMBL" id="KAJ4937121.1"/>
    </source>
</evidence>
<gene>
    <name evidence="3" type="ORF">JOQ06_001703</name>
</gene>
<evidence type="ECO:0000313" key="4">
    <source>
        <dbReference type="Proteomes" id="UP001219934"/>
    </source>
</evidence>
<dbReference type="InterPro" id="IPR001870">
    <property type="entry name" value="B30.2/SPRY"/>
</dbReference>
<dbReference type="SUPFAM" id="SSF49899">
    <property type="entry name" value="Concanavalin A-like lectins/glucanases"/>
    <property type="match status" value="1"/>
</dbReference>
<keyword evidence="4" id="KW-1185">Reference proteome</keyword>
<dbReference type="PROSITE" id="PS50188">
    <property type="entry name" value="B302_SPRY"/>
    <property type="match status" value="1"/>
</dbReference>
<dbReference type="SMART" id="SM00589">
    <property type="entry name" value="PRY"/>
    <property type="match status" value="1"/>
</dbReference>
<keyword evidence="1" id="KW-0175">Coiled coil</keyword>
<name>A0AAD6FJ03_9TELE</name>
<evidence type="ECO:0000259" key="2">
    <source>
        <dbReference type="PROSITE" id="PS50188"/>
    </source>
</evidence>
<feature type="domain" description="B30.2/SPRY" evidence="2">
    <location>
        <begin position="72"/>
        <end position="204"/>
    </location>
</feature>
<feature type="coiled-coil region" evidence="1">
    <location>
        <begin position="22"/>
        <end position="85"/>
    </location>
</feature>
<organism evidence="3 4">
    <name type="scientific">Pogonophryne albipinna</name>
    <dbReference type="NCBI Taxonomy" id="1090488"/>
    <lineage>
        <taxon>Eukaryota</taxon>
        <taxon>Metazoa</taxon>
        <taxon>Chordata</taxon>
        <taxon>Craniata</taxon>
        <taxon>Vertebrata</taxon>
        <taxon>Euteleostomi</taxon>
        <taxon>Actinopterygii</taxon>
        <taxon>Neopterygii</taxon>
        <taxon>Teleostei</taxon>
        <taxon>Neoteleostei</taxon>
        <taxon>Acanthomorphata</taxon>
        <taxon>Eupercaria</taxon>
        <taxon>Perciformes</taxon>
        <taxon>Notothenioidei</taxon>
        <taxon>Pogonophryne</taxon>
    </lineage>
</organism>
<dbReference type="PANTHER" id="PTHR24103">
    <property type="entry name" value="E3 UBIQUITIN-PROTEIN LIGASE TRIM"/>
    <property type="match status" value="1"/>
</dbReference>
<dbReference type="Pfam" id="PF13765">
    <property type="entry name" value="PRY"/>
    <property type="match status" value="1"/>
</dbReference>